<feature type="domain" description="Baseplate J-like C-terminal" evidence="1">
    <location>
        <begin position="641"/>
        <end position="728"/>
    </location>
</feature>
<comment type="caution">
    <text evidence="2">The sequence shown here is derived from an EMBL/GenBank/DDBJ whole genome shotgun (WGS) entry which is preliminary data.</text>
</comment>
<sequence>MATEIIIPDFDFSKFYFPEILEALILAKRRNLPELTDENEFEPLIQMLRSFALVGHLNNVLIDLAANESTLPTARLAETVRQMLRLIDFELAPAAPAKVDIVYELSAALLASTEVVNAGAAAATTLNGGVVITFEALTALTVAPTTRLGFMLAEYGGVFTDFTTEANSPDTPADDFEPWPAIPGPSPPQQDPAVKDAVYWGHEDVMFDRLRVAPTTVPSSGVTGVWEYFDGNFAKIAPTSVDLVGATLDVDLTSYIGGTNRQGTLIRVQLNSTTAFEDAFSQWNGSKNFVVVGLLGQSSPSTLATDYTVGSDWEILSAVVDNTENLSHGPSEAKDVDFPLPQTLARNWVKGDVDNKTAFWLRFRIVEVATPISPTLQSMLINARKQFVIRQATQGISVEDSPLGSSTGLANQTFLTTNDFFISNSMKVFVDGDEWTSVDNFLGSAANAEHYVIELGVNDRATIVFGDGVAGRIPPIGVGSIRAEYRVGANNDGNVGAQTVNVNTAGLSSVSRLFNPRQATGWAPADGATTESLEQAKIKGPASLRTKNVAIGPDDVRQLTRTFEDADGARPFSRSATFEEGFGPKTIELVVVVRGGGQASAAQLDELELFFNGDKNAAPPLPKRIVANQEVVPVNFSPKTIDVVATVKGDVTKEEVENRLKQIIQPEALKTDGVTFEWEFGEDVPRSRILHEIFETDESIQDVVLTTPAADVGLDPRELPVLGTISITVI</sequence>
<gene>
    <name evidence="2" type="ORF">LCGC14_1019640</name>
</gene>
<reference evidence="2" key="1">
    <citation type="journal article" date="2015" name="Nature">
        <title>Complex archaea that bridge the gap between prokaryotes and eukaryotes.</title>
        <authorList>
            <person name="Spang A."/>
            <person name="Saw J.H."/>
            <person name="Jorgensen S.L."/>
            <person name="Zaremba-Niedzwiedzka K."/>
            <person name="Martijn J."/>
            <person name="Lind A.E."/>
            <person name="van Eijk R."/>
            <person name="Schleper C."/>
            <person name="Guy L."/>
            <person name="Ettema T.J."/>
        </authorList>
    </citation>
    <scope>NUCLEOTIDE SEQUENCE</scope>
</reference>
<evidence type="ECO:0000259" key="1">
    <source>
        <dbReference type="Pfam" id="PF26079"/>
    </source>
</evidence>
<evidence type="ECO:0000313" key="2">
    <source>
        <dbReference type="EMBL" id="KKN12120.1"/>
    </source>
</evidence>
<accession>A0A0F9MXR8</accession>
<organism evidence="2">
    <name type="scientific">marine sediment metagenome</name>
    <dbReference type="NCBI Taxonomy" id="412755"/>
    <lineage>
        <taxon>unclassified sequences</taxon>
        <taxon>metagenomes</taxon>
        <taxon>ecological metagenomes</taxon>
    </lineage>
</organism>
<dbReference type="Pfam" id="PF26079">
    <property type="entry name" value="Baseplate_J_C"/>
    <property type="match status" value="1"/>
</dbReference>
<name>A0A0F9MXR8_9ZZZZ</name>
<dbReference type="EMBL" id="LAZR01004065">
    <property type="protein sequence ID" value="KKN12120.1"/>
    <property type="molecule type" value="Genomic_DNA"/>
</dbReference>
<proteinExistence type="predicted"/>
<dbReference type="InterPro" id="IPR058530">
    <property type="entry name" value="Baseplate_J-like_C"/>
</dbReference>
<dbReference type="AlphaFoldDB" id="A0A0F9MXR8"/>
<protein>
    <recommendedName>
        <fullName evidence="1">Baseplate J-like C-terminal domain-containing protein</fullName>
    </recommendedName>
</protein>